<keyword evidence="4" id="KW-0418">Kinase</keyword>
<dbReference type="PROSITE" id="PS50011">
    <property type="entry name" value="PROTEIN_KINASE_DOM"/>
    <property type="match status" value="1"/>
</dbReference>
<dbReference type="PANTHER" id="PTHR43895:SF33">
    <property type="entry name" value="PROTEIN KINASE DOMAIN-CONTAINING PROTEIN"/>
    <property type="match status" value="1"/>
</dbReference>
<dbReference type="SMART" id="SM00220">
    <property type="entry name" value="S_TKc"/>
    <property type="match status" value="1"/>
</dbReference>
<dbReference type="Gene3D" id="1.10.510.10">
    <property type="entry name" value="Transferase(Phosphotransferase) domain 1"/>
    <property type="match status" value="1"/>
</dbReference>
<name>A0A6M2EGV1_9ROSI</name>
<keyword evidence="1 7" id="KW-0723">Serine/threonine-protein kinase</keyword>
<dbReference type="InterPro" id="IPR017441">
    <property type="entry name" value="Protein_kinase_ATP_BS"/>
</dbReference>
<keyword evidence="5 6" id="KW-0067">ATP-binding</keyword>
<evidence type="ECO:0000256" key="1">
    <source>
        <dbReference type="ARBA" id="ARBA00022527"/>
    </source>
</evidence>
<accession>A0A6M2EGV1</accession>
<dbReference type="PANTHER" id="PTHR43895">
    <property type="entry name" value="CALCIUM/CALMODULIN-DEPENDENT PROTEIN KINASE KINASE-RELATED"/>
    <property type="match status" value="1"/>
</dbReference>
<evidence type="ECO:0000256" key="7">
    <source>
        <dbReference type="RuleBase" id="RU000304"/>
    </source>
</evidence>
<dbReference type="InterPro" id="IPR008271">
    <property type="entry name" value="Ser/Thr_kinase_AS"/>
</dbReference>
<dbReference type="InterPro" id="IPR011009">
    <property type="entry name" value="Kinase-like_dom_sf"/>
</dbReference>
<dbReference type="EMBL" id="GILB01002933">
    <property type="protein sequence ID" value="NUU83266.1"/>
    <property type="molecule type" value="Transcribed_RNA"/>
</dbReference>
<feature type="domain" description="Protein kinase" evidence="8">
    <location>
        <begin position="23"/>
        <end position="180"/>
    </location>
</feature>
<feature type="binding site" evidence="6">
    <location>
        <position position="53"/>
    </location>
    <ligand>
        <name>ATP</name>
        <dbReference type="ChEBI" id="CHEBI:30616"/>
    </ligand>
</feature>
<evidence type="ECO:0000256" key="6">
    <source>
        <dbReference type="PROSITE-ProRule" id="PRU10141"/>
    </source>
</evidence>
<evidence type="ECO:0000259" key="8">
    <source>
        <dbReference type="PROSITE" id="PS50011"/>
    </source>
</evidence>
<keyword evidence="2" id="KW-0808">Transferase</keyword>
<comment type="similarity">
    <text evidence="7">Belongs to the protein kinase superfamily.</text>
</comment>
<dbReference type="InterPro" id="IPR000719">
    <property type="entry name" value="Prot_kinase_dom"/>
</dbReference>
<dbReference type="FunFam" id="3.30.200.20:FF:000627">
    <property type="entry name" value="Non-specific serine/threonine protein kinase"/>
    <property type="match status" value="1"/>
</dbReference>
<sequence length="180" mass="20003">MEPPPSSTLQTTTSIPTTLLNKYELGRLLGRGSFAKVYAARSLSDKTQLAAIKIIDKTKTDAAMEPRIISEISAMQRLQDHPTILKIHEVMATKTKIYLVMELASGGDLYSKIRKMGKLKESAARRYFQQLVSALHFCHQNGVSHRDIKPHNLLLDGKDCLWDPSFHGTGSNVAAGLRRS</sequence>
<dbReference type="AlphaFoldDB" id="A0A6M2EGV1"/>
<dbReference type="Pfam" id="PF00069">
    <property type="entry name" value="Pkinase"/>
    <property type="match status" value="1"/>
</dbReference>
<reference evidence="9" key="1">
    <citation type="submission" date="2020-03" db="EMBL/GenBank/DDBJ databases">
        <authorList>
            <person name="Zhang R."/>
        </authorList>
    </citation>
    <scope>NUCLEOTIDE SEQUENCE</scope>
</reference>
<evidence type="ECO:0000256" key="2">
    <source>
        <dbReference type="ARBA" id="ARBA00022679"/>
    </source>
</evidence>
<dbReference type="GO" id="GO:0005524">
    <property type="term" value="F:ATP binding"/>
    <property type="evidence" value="ECO:0007669"/>
    <property type="project" value="UniProtKB-UniRule"/>
</dbReference>
<evidence type="ECO:0000256" key="5">
    <source>
        <dbReference type="ARBA" id="ARBA00022840"/>
    </source>
</evidence>
<evidence type="ECO:0000313" key="9">
    <source>
        <dbReference type="EMBL" id="NUU83266.1"/>
    </source>
</evidence>
<protein>
    <recommendedName>
        <fullName evidence="8">Protein kinase domain-containing protein</fullName>
    </recommendedName>
</protein>
<evidence type="ECO:0000256" key="3">
    <source>
        <dbReference type="ARBA" id="ARBA00022741"/>
    </source>
</evidence>
<dbReference type="GO" id="GO:0007165">
    <property type="term" value="P:signal transduction"/>
    <property type="evidence" value="ECO:0007669"/>
    <property type="project" value="TreeGrafter"/>
</dbReference>
<organism evidence="9">
    <name type="scientific">Populus davidiana</name>
    <dbReference type="NCBI Taxonomy" id="266767"/>
    <lineage>
        <taxon>Eukaryota</taxon>
        <taxon>Viridiplantae</taxon>
        <taxon>Streptophyta</taxon>
        <taxon>Embryophyta</taxon>
        <taxon>Tracheophyta</taxon>
        <taxon>Spermatophyta</taxon>
        <taxon>Magnoliopsida</taxon>
        <taxon>eudicotyledons</taxon>
        <taxon>Gunneridae</taxon>
        <taxon>Pentapetalae</taxon>
        <taxon>rosids</taxon>
        <taxon>fabids</taxon>
        <taxon>Malpighiales</taxon>
        <taxon>Salicaceae</taxon>
        <taxon>Saliceae</taxon>
        <taxon>Populus</taxon>
    </lineage>
</organism>
<dbReference type="PROSITE" id="PS00107">
    <property type="entry name" value="PROTEIN_KINASE_ATP"/>
    <property type="match status" value="1"/>
</dbReference>
<dbReference type="GO" id="GO:0004674">
    <property type="term" value="F:protein serine/threonine kinase activity"/>
    <property type="evidence" value="ECO:0007669"/>
    <property type="project" value="UniProtKB-KW"/>
</dbReference>
<dbReference type="SUPFAM" id="SSF56112">
    <property type="entry name" value="Protein kinase-like (PK-like)"/>
    <property type="match status" value="1"/>
</dbReference>
<dbReference type="PROSITE" id="PS00108">
    <property type="entry name" value="PROTEIN_KINASE_ST"/>
    <property type="match status" value="1"/>
</dbReference>
<evidence type="ECO:0000256" key="4">
    <source>
        <dbReference type="ARBA" id="ARBA00022777"/>
    </source>
</evidence>
<keyword evidence="3 6" id="KW-0547">Nucleotide-binding</keyword>
<proteinExistence type="inferred from homology"/>